<dbReference type="HOGENOM" id="CLU_3199498_0_0_9"/>
<accession>F0EJK6</accession>
<sequence>MDKKTFTSPQISLLFLFKNERVLRRKFHRLKQILTQLLHIFFKIS</sequence>
<evidence type="ECO:0000313" key="2">
    <source>
        <dbReference type="Proteomes" id="UP000004835"/>
    </source>
</evidence>
<protein>
    <submittedName>
        <fullName evidence="1">Uncharacterized protein</fullName>
    </submittedName>
</protein>
<name>F0EJK6_ENTCA</name>
<gene>
    <name evidence="1" type="ORF">HMPREF9087_1659</name>
</gene>
<dbReference type="Proteomes" id="UP000004835">
    <property type="component" value="Unassembled WGS sequence"/>
</dbReference>
<proteinExistence type="predicted"/>
<dbReference type="AlphaFoldDB" id="F0EJK6"/>
<dbReference type="EMBL" id="AEWT01000011">
    <property type="protein sequence ID" value="EGC69739.1"/>
    <property type="molecule type" value="Genomic_DNA"/>
</dbReference>
<organism evidence="1 2">
    <name type="scientific">Enterococcus casseliflavus ATCC 12755</name>
    <dbReference type="NCBI Taxonomy" id="888066"/>
    <lineage>
        <taxon>Bacteria</taxon>
        <taxon>Bacillati</taxon>
        <taxon>Bacillota</taxon>
        <taxon>Bacilli</taxon>
        <taxon>Lactobacillales</taxon>
        <taxon>Enterococcaceae</taxon>
        <taxon>Enterococcus</taxon>
    </lineage>
</organism>
<reference evidence="1 2" key="1">
    <citation type="submission" date="2011-01" db="EMBL/GenBank/DDBJ databases">
        <authorList>
            <person name="Muzny D."/>
            <person name="Qin X."/>
            <person name="Deng J."/>
            <person name="Jiang H."/>
            <person name="Liu Y."/>
            <person name="Qu J."/>
            <person name="Song X.-Z."/>
            <person name="Zhang L."/>
            <person name="Thornton R."/>
            <person name="Coyle M."/>
            <person name="Francisco L."/>
            <person name="Jackson L."/>
            <person name="Javaid M."/>
            <person name="Korchina V."/>
            <person name="Kovar C."/>
            <person name="Mata R."/>
            <person name="Mathew T."/>
            <person name="Ngo R."/>
            <person name="Nguyen L."/>
            <person name="Nguyen N."/>
            <person name="Okwuonu G."/>
            <person name="Ongeri F."/>
            <person name="Pham C."/>
            <person name="Simmons D."/>
            <person name="Wilczek-Boney K."/>
            <person name="Hale W."/>
            <person name="Jakkamsetti A."/>
            <person name="Pham P."/>
            <person name="Ruth R."/>
            <person name="San Lucas F."/>
            <person name="Warren J."/>
            <person name="Zhang J."/>
            <person name="Zhao Z."/>
            <person name="Zhou C."/>
            <person name="Zhu D."/>
            <person name="Lee S."/>
            <person name="Bess C."/>
            <person name="Blankenburg K."/>
            <person name="Forbes L."/>
            <person name="Fu Q."/>
            <person name="Gubbala S."/>
            <person name="Hirani K."/>
            <person name="Jayaseelan J.C."/>
            <person name="Lara F."/>
            <person name="Munidasa M."/>
            <person name="Palculict T."/>
            <person name="Patil S."/>
            <person name="Pu L.-L."/>
            <person name="Saada N."/>
            <person name="Tang L."/>
            <person name="Weissenberger G."/>
            <person name="Zhu Y."/>
            <person name="Hemphill L."/>
            <person name="Shang Y."/>
            <person name="Youmans B."/>
            <person name="Ayvaz T."/>
            <person name="Ross M."/>
            <person name="Santibanez J."/>
            <person name="Aqrawi P."/>
            <person name="Gross S."/>
            <person name="Joshi V."/>
            <person name="Fowler G."/>
            <person name="Nazareth L."/>
            <person name="Reid J."/>
            <person name="Worley K."/>
            <person name="Petrosino J."/>
            <person name="Highlander S."/>
            <person name="Gibbs R."/>
        </authorList>
    </citation>
    <scope>NUCLEOTIDE SEQUENCE [LARGE SCALE GENOMIC DNA]</scope>
    <source>
        <strain evidence="1 2">ATCC 12755</strain>
    </source>
</reference>
<evidence type="ECO:0000313" key="1">
    <source>
        <dbReference type="EMBL" id="EGC69739.1"/>
    </source>
</evidence>
<comment type="caution">
    <text evidence="1">The sequence shown here is derived from an EMBL/GenBank/DDBJ whole genome shotgun (WGS) entry which is preliminary data.</text>
</comment>